<proteinExistence type="predicted"/>
<dbReference type="EMBL" id="CP080628">
    <property type="protein sequence ID" value="UYV20928.1"/>
    <property type="molecule type" value="Genomic_DNA"/>
</dbReference>
<keyword evidence="2" id="KW-0614">Plasmid</keyword>
<sequence length="119" mass="13480">MSNQKEKRTMPNKDPSNWQWLVNAIPYLSLTLVTFVAGFVSVLHNGGAWPKAFMAATLGTLYAVPLYPVFLWVAERYSMPEEAAFAACVFLAIMGVEWVRNKADALYDVLLGFFKKWLK</sequence>
<reference evidence="2" key="1">
    <citation type="journal article" date="2022" name="Antonie Van Leeuwenhoek">
        <title>Whole genome sequencing of the halophilic Halomonas qaidamensis XH36, a novel species strain with high ectoine production.</title>
        <authorList>
            <person name="Zhang T."/>
            <person name="Cui T."/>
            <person name="Cao Y."/>
            <person name="Li Y."/>
            <person name="Li F."/>
            <person name="Zhu D."/>
            <person name="Xing J."/>
        </authorList>
    </citation>
    <scope>NUCLEOTIDE SEQUENCE</scope>
    <source>
        <strain evidence="2">XH36</strain>
    </source>
</reference>
<gene>
    <name evidence="2" type="ORF">K1Y77_17055</name>
</gene>
<dbReference type="Proteomes" id="UP001163082">
    <property type="component" value="Plasmid unnamed"/>
</dbReference>
<keyword evidence="1" id="KW-0812">Transmembrane</keyword>
<name>A0ABY6JVQ5_9GAMM</name>
<dbReference type="RefSeq" id="WP_264431601.1">
    <property type="nucleotide sequence ID" value="NZ_CP080628.1"/>
</dbReference>
<evidence type="ECO:0000256" key="1">
    <source>
        <dbReference type="SAM" id="Phobius"/>
    </source>
</evidence>
<feature type="transmembrane region" description="Helical" evidence="1">
    <location>
        <begin position="83"/>
        <end position="100"/>
    </location>
</feature>
<protein>
    <submittedName>
        <fullName evidence="2">Phage holin family protein</fullName>
    </submittedName>
</protein>
<keyword evidence="1" id="KW-1133">Transmembrane helix</keyword>
<organism evidence="2 3">
    <name type="scientific">Halomonas qaidamensis</name>
    <dbReference type="NCBI Taxonomy" id="2866211"/>
    <lineage>
        <taxon>Bacteria</taxon>
        <taxon>Pseudomonadati</taxon>
        <taxon>Pseudomonadota</taxon>
        <taxon>Gammaproteobacteria</taxon>
        <taxon>Oceanospirillales</taxon>
        <taxon>Halomonadaceae</taxon>
        <taxon>Halomonas</taxon>
    </lineage>
</organism>
<keyword evidence="3" id="KW-1185">Reference proteome</keyword>
<keyword evidence="1" id="KW-0472">Membrane</keyword>
<accession>A0ABY6JVQ5</accession>
<feature type="transmembrane region" description="Helical" evidence="1">
    <location>
        <begin position="20"/>
        <end position="40"/>
    </location>
</feature>
<evidence type="ECO:0000313" key="3">
    <source>
        <dbReference type="Proteomes" id="UP001163082"/>
    </source>
</evidence>
<feature type="transmembrane region" description="Helical" evidence="1">
    <location>
        <begin position="52"/>
        <end position="74"/>
    </location>
</feature>
<evidence type="ECO:0000313" key="2">
    <source>
        <dbReference type="EMBL" id="UYV20928.1"/>
    </source>
</evidence>
<geneLocation type="plasmid" evidence="2 3">
    <name>unnamed</name>
</geneLocation>